<organism evidence="2">
    <name type="scientific">Lotus japonicus</name>
    <name type="common">Lotus corniculatus var. japonicus</name>
    <dbReference type="NCBI Taxonomy" id="34305"/>
    <lineage>
        <taxon>Eukaryota</taxon>
        <taxon>Viridiplantae</taxon>
        <taxon>Streptophyta</taxon>
        <taxon>Embryophyta</taxon>
        <taxon>Tracheophyta</taxon>
        <taxon>Spermatophyta</taxon>
        <taxon>Magnoliopsida</taxon>
        <taxon>eudicotyledons</taxon>
        <taxon>Gunneridae</taxon>
        <taxon>Pentapetalae</taxon>
        <taxon>rosids</taxon>
        <taxon>fabids</taxon>
        <taxon>Fabales</taxon>
        <taxon>Fabaceae</taxon>
        <taxon>Papilionoideae</taxon>
        <taxon>50 kb inversion clade</taxon>
        <taxon>NPAAA clade</taxon>
        <taxon>Hologalegina</taxon>
        <taxon>robinioid clade</taxon>
        <taxon>Loteae</taxon>
        <taxon>Lotus</taxon>
    </lineage>
</organism>
<sequence>MIGPWIREEEVESFKKLASFLRKELAGEDANGSGGGGRRSRGGRSSNRWRGFVSDDEESSVVMSVSPKT</sequence>
<dbReference type="EMBL" id="BT147053">
    <property type="protein sequence ID" value="AFK46847.1"/>
    <property type="molecule type" value="mRNA"/>
</dbReference>
<dbReference type="AlphaFoldDB" id="I3T2V5"/>
<feature type="region of interest" description="Disordered" evidence="1">
    <location>
        <begin position="25"/>
        <end position="69"/>
    </location>
</feature>
<evidence type="ECO:0000256" key="1">
    <source>
        <dbReference type="SAM" id="MobiDB-lite"/>
    </source>
</evidence>
<reference evidence="2" key="1">
    <citation type="submission" date="2012-05" db="EMBL/GenBank/DDBJ databases">
        <authorList>
            <person name="Krishnakumar V."/>
            <person name="Cheung F."/>
            <person name="Xiao Y."/>
            <person name="Chan A."/>
            <person name="Moskal W.A."/>
            <person name="Town C.D."/>
        </authorList>
    </citation>
    <scope>NUCLEOTIDE SEQUENCE</scope>
</reference>
<evidence type="ECO:0000313" key="2">
    <source>
        <dbReference type="EMBL" id="AFK46847.1"/>
    </source>
</evidence>
<accession>I3T2V5</accession>
<proteinExistence type="evidence at transcript level"/>
<protein>
    <submittedName>
        <fullName evidence="2">Uncharacterized protein</fullName>
    </submittedName>
</protein>
<feature type="compositionally biased region" description="Low complexity" evidence="1">
    <location>
        <begin position="60"/>
        <end position="69"/>
    </location>
</feature>
<name>I3T2V5_LOTJA</name>